<keyword evidence="2" id="KW-1185">Reference proteome</keyword>
<evidence type="ECO:0000313" key="2">
    <source>
        <dbReference type="Proteomes" id="UP001596060"/>
    </source>
</evidence>
<name>A0ABW0NXQ6_9HYPH</name>
<comment type="caution">
    <text evidence="1">The sequence shown here is derived from an EMBL/GenBank/DDBJ whole genome shotgun (WGS) entry which is preliminary data.</text>
</comment>
<dbReference type="EMBL" id="JBHSLU010000009">
    <property type="protein sequence ID" value="MFC5504885.1"/>
    <property type="molecule type" value="Genomic_DNA"/>
</dbReference>
<gene>
    <name evidence="1" type="ORF">ACFPN9_06390</name>
</gene>
<dbReference type="RefSeq" id="WP_377815970.1">
    <property type="nucleotide sequence ID" value="NZ_JBHSLU010000009.1"/>
</dbReference>
<reference evidence="2" key="1">
    <citation type="journal article" date="2019" name="Int. J. Syst. Evol. Microbiol.">
        <title>The Global Catalogue of Microorganisms (GCM) 10K type strain sequencing project: providing services to taxonomists for standard genome sequencing and annotation.</title>
        <authorList>
            <consortium name="The Broad Institute Genomics Platform"/>
            <consortium name="The Broad Institute Genome Sequencing Center for Infectious Disease"/>
            <person name="Wu L."/>
            <person name="Ma J."/>
        </authorList>
    </citation>
    <scope>NUCLEOTIDE SEQUENCE [LARGE SCALE GENOMIC DNA]</scope>
    <source>
        <strain evidence="2">CCUG 43117</strain>
    </source>
</reference>
<accession>A0ABW0NXQ6</accession>
<evidence type="ECO:0000313" key="1">
    <source>
        <dbReference type="EMBL" id="MFC5504885.1"/>
    </source>
</evidence>
<protein>
    <submittedName>
        <fullName evidence="1">Uncharacterized protein</fullName>
    </submittedName>
</protein>
<organism evidence="1 2">
    <name type="scientific">Bosea massiliensis</name>
    <dbReference type="NCBI Taxonomy" id="151419"/>
    <lineage>
        <taxon>Bacteria</taxon>
        <taxon>Pseudomonadati</taxon>
        <taxon>Pseudomonadota</taxon>
        <taxon>Alphaproteobacteria</taxon>
        <taxon>Hyphomicrobiales</taxon>
        <taxon>Boseaceae</taxon>
        <taxon>Bosea</taxon>
    </lineage>
</organism>
<proteinExistence type="predicted"/>
<sequence>MAKHNLLPQPPLRVKLEALAQWGELHDRESAIWLRRAIAELLPQSRRQVLKSVLRRYWRMRYEGQSRTAAARLIELDWAAYRGDVEPEPGSPEEQLARLFHGGYRPLKERIIAELLDPRNDPIR</sequence>
<dbReference type="Proteomes" id="UP001596060">
    <property type="component" value="Unassembled WGS sequence"/>
</dbReference>